<dbReference type="HOGENOM" id="CLU_683675_0_0_1"/>
<proteinExistence type="predicted"/>
<keyword evidence="3" id="KW-1185">Reference proteome</keyword>
<accession>L7JTG0</accession>
<dbReference type="VEuPathDB" id="MicrosporidiaDB:THOM_2309"/>
<feature type="region of interest" description="Disordered" evidence="1">
    <location>
        <begin position="334"/>
        <end position="372"/>
    </location>
</feature>
<gene>
    <name evidence="2" type="ORF">THOM_2309</name>
</gene>
<dbReference type="Gene3D" id="2.30.30.100">
    <property type="match status" value="1"/>
</dbReference>
<evidence type="ECO:0000313" key="2">
    <source>
        <dbReference type="EMBL" id="ELQ74748.1"/>
    </source>
</evidence>
<name>L7JTG0_TRAHO</name>
<protein>
    <submittedName>
        <fullName evidence="2">Uncharacterized protein</fullName>
    </submittedName>
</protein>
<reference evidence="2 3" key="1">
    <citation type="journal article" date="2012" name="PLoS Pathog.">
        <title>The genome of the obligate intracellular parasite Trachipleistophora hominis: new insights into microsporidian genome dynamics and reductive evolution.</title>
        <authorList>
            <person name="Heinz E."/>
            <person name="Williams T.A."/>
            <person name="Nakjang S."/>
            <person name="Noel C.J."/>
            <person name="Swan D.C."/>
            <person name="Goldberg A.V."/>
            <person name="Harris S.R."/>
            <person name="Weinmaier T."/>
            <person name="Markert S."/>
            <person name="Becher D."/>
            <person name="Bernhardt J."/>
            <person name="Dagan T."/>
            <person name="Hacker C."/>
            <person name="Lucocq J.M."/>
            <person name="Schweder T."/>
            <person name="Rattei T."/>
            <person name="Hall N."/>
            <person name="Hirt R.P."/>
            <person name="Embley T.M."/>
        </authorList>
    </citation>
    <scope>NUCLEOTIDE SEQUENCE [LARGE SCALE GENOMIC DNA]</scope>
</reference>
<dbReference type="InParanoid" id="L7JTG0"/>
<dbReference type="InterPro" id="IPR010920">
    <property type="entry name" value="LSM_dom_sf"/>
</dbReference>
<dbReference type="SUPFAM" id="SSF50182">
    <property type="entry name" value="Sm-like ribonucleoproteins"/>
    <property type="match status" value="1"/>
</dbReference>
<evidence type="ECO:0000313" key="3">
    <source>
        <dbReference type="Proteomes" id="UP000011185"/>
    </source>
</evidence>
<dbReference type="AlphaFoldDB" id="L7JTG0"/>
<dbReference type="OrthoDB" id="10560634at2759"/>
<sequence length="403" mass="45479">MAQLAIVKTRIGNKYEGTFKSYDRLQGTIVLEDVRMFEHDTNTRENAVCVNADHRVFSFIVFKLNSLTYLEIGGIQINTNMFVETERCVVGMDLGKGVGDVIVGGGELKNRLGLDGDEEMVVVGGGELKNRLGLKSKMRLDEESERGYSGLEGSNGVMIESDYIGIEDVSSVRGVDGESGIDASEHGIGMPDKNNQTKIKKLKERLQNKDKNKEMVRNLDEDFRIADTPKTAGGRKIRDDACGGFPDDKNGSFNLSFTDNVLVVMNNDDKEEDSSDYRKRSTRYEGFCCKESSSGERYLTERNQRNGPQSRYYARSHETGSSVNEHNYESYFMNHSEGKPRTKYPKKTSKYDKKKPYQQEDYGLKGNVPKSDFDFANTDSIDKIDTELEKSVESSKKSFFDEF</sequence>
<evidence type="ECO:0000256" key="1">
    <source>
        <dbReference type="SAM" id="MobiDB-lite"/>
    </source>
</evidence>
<dbReference type="Proteomes" id="UP000011185">
    <property type="component" value="Unassembled WGS sequence"/>
</dbReference>
<organism evidence="2 3">
    <name type="scientific">Trachipleistophora hominis</name>
    <name type="common">Microsporidian parasite</name>
    <dbReference type="NCBI Taxonomy" id="72359"/>
    <lineage>
        <taxon>Eukaryota</taxon>
        <taxon>Fungi</taxon>
        <taxon>Fungi incertae sedis</taxon>
        <taxon>Microsporidia</taxon>
        <taxon>Pleistophoridae</taxon>
        <taxon>Trachipleistophora</taxon>
    </lineage>
</organism>
<feature type="compositionally biased region" description="Basic and acidic residues" evidence="1">
    <location>
        <begin position="349"/>
        <end position="358"/>
    </location>
</feature>
<dbReference type="EMBL" id="JH994025">
    <property type="protein sequence ID" value="ELQ74748.1"/>
    <property type="molecule type" value="Genomic_DNA"/>
</dbReference>
<dbReference type="OMA" id="RINMENG"/>